<sequence length="152" mass="17498">MTWQPGDLVDPETSRFTIRSIEREDVTDEFLTWFTEEDAMVGPNMPQRRMTVAQAHRWTLGSNNTRRFFLLVLDRERSMPIGFFTAVIDMHEVDHRRCHRGPKLLGAECRGRSARGAPRLSLRSARCLKGDRQAAWAKLRVNLQLPGNGVHL</sequence>
<dbReference type="Proteomes" id="UP001208690">
    <property type="component" value="Unassembled WGS sequence"/>
</dbReference>
<gene>
    <name evidence="1" type="ORF">MUB52_18525</name>
</gene>
<name>A0ABT3BIN9_9RHOB</name>
<protein>
    <submittedName>
        <fullName evidence="1">Uncharacterized protein</fullName>
    </submittedName>
</protein>
<accession>A0ABT3BIN9</accession>
<dbReference type="EMBL" id="JALIEB010000015">
    <property type="protein sequence ID" value="MCV3273432.1"/>
    <property type="molecule type" value="Genomic_DNA"/>
</dbReference>
<keyword evidence="2" id="KW-1185">Reference proteome</keyword>
<dbReference type="RefSeq" id="WP_263845656.1">
    <property type="nucleotide sequence ID" value="NZ_JALIEB010000015.1"/>
</dbReference>
<dbReference type="Gene3D" id="3.40.630.30">
    <property type="match status" value="1"/>
</dbReference>
<proteinExistence type="predicted"/>
<comment type="caution">
    <text evidence="1">The sequence shown here is derived from an EMBL/GenBank/DDBJ whole genome shotgun (WGS) entry which is preliminary data.</text>
</comment>
<evidence type="ECO:0000313" key="2">
    <source>
        <dbReference type="Proteomes" id="UP001208690"/>
    </source>
</evidence>
<organism evidence="1 2">
    <name type="scientific">Roseobacter sinensis</name>
    <dbReference type="NCBI Taxonomy" id="2931391"/>
    <lineage>
        <taxon>Bacteria</taxon>
        <taxon>Pseudomonadati</taxon>
        <taxon>Pseudomonadota</taxon>
        <taxon>Alphaproteobacteria</taxon>
        <taxon>Rhodobacterales</taxon>
        <taxon>Roseobacteraceae</taxon>
        <taxon>Roseobacter</taxon>
    </lineage>
</organism>
<evidence type="ECO:0000313" key="1">
    <source>
        <dbReference type="EMBL" id="MCV3273432.1"/>
    </source>
</evidence>
<reference evidence="1 2" key="1">
    <citation type="submission" date="2022-04" db="EMBL/GenBank/DDBJ databases">
        <title>Roseobacter sp. WL0113 is a bacterium isolated from neritic sediment.</title>
        <authorList>
            <person name="Wang L."/>
            <person name="He W."/>
            <person name="Zhang D.-F."/>
        </authorList>
    </citation>
    <scope>NUCLEOTIDE SEQUENCE [LARGE SCALE GENOMIC DNA]</scope>
    <source>
        <strain evidence="1 2">WL0113</strain>
    </source>
</reference>